<dbReference type="Proteomes" id="UP000003732">
    <property type="component" value="Unassembled WGS sequence"/>
</dbReference>
<evidence type="ECO:0000256" key="1">
    <source>
        <dbReference type="SAM" id="Phobius"/>
    </source>
</evidence>
<name>F1Z2G3_9STRE</name>
<feature type="transmembrane region" description="Helical" evidence="1">
    <location>
        <begin position="6"/>
        <end position="24"/>
    </location>
</feature>
<comment type="caution">
    <text evidence="2">The sequence shown here is derived from an EMBL/GenBank/DDBJ whole genome shotgun (WGS) entry which is preliminary data.</text>
</comment>
<accession>F1Z2G3</accession>
<dbReference type="EMBL" id="AEUT02000001">
    <property type="protein sequence ID" value="EGE54973.1"/>
    <property type="molecule type" value="Genomic_DNA"/>
</dbReference>
<sequence>MEVFTLFASLIGVFALGYLVYYIFSSKKTDKTNQNIIQNPLSGNGGILVVFSDKEKQIGDFPEISKLADWVYNDRLKGFEATNIKSKIVLSELRQIFKDSYGLDNKHVSVQSIAGTWGTMIS</sequence>
<dbReference type="AlphaFoldDB" id="F1Z2G3"/>
<keyword evidence="1" id="KW-0812">Transmembrane</keyword>
<dbReference type="GeneID" id="61421833"/>
<evidence type="ECO:0000313" key="3">
    <source>
        <dbReference type="Proteomes" id="UP000003732"/>
    </source>
</evidence>
<dbReference type="RefSeq" id="WP_003105818.1">
    <property type="nucleotide sequence ID" value="NZ_AEUT02000001.1"/>
</dbReference>
<gene>
    <name evidence="2" type="ORF">SPB_2233</name>
</gene>
<dbReference type="HOGENOM" id="CLU_2025477_0_0_9"/>
<keyword evidence="1" id="KW-0472">Membrane</keyword>
<organism evidence="2 3">
    <name type="scientific">Streptococcus parauberis NCFD 2020</name>
    <dbReference type="NCBI Taxonomy" id="873447"/>
    <lineage>
        <taxon>Bacteria</taxon>
        <taxon>Bacillati</taxon>
        <taxon>Bacillota</taxon>
        <taxon>Bacilli</taxon>
        <taxon>Lactobacillales</taxon>
        <taxon>Streptococcaceae</taxon>
        <taxon>Streptococcus</taxon>
    </lineage>
</organism>
<evidence type="ECO:0000313" key="2">
    <source>
        <dbReference type="EMBL" id="EGE54973.1"/>
    </source>
</evidence>
<reference evidence="2 3" key="1">
    <citation type="submission" date="2011-02" db="EMBL/GenBank/DDBJ databases">
        <authorList>
            <person name="Stanhope M.J."/>
            <person name="Durkin A.S."/>
            <person name="Hostetler J."/>
            <person name="Kim M."/>
            <person name="Radune D."/>
            <person name="Singh I."/>
            <person name="Town C.D."/>
        </authorList>
    </citation>
    <scope>NUCLEOTIDE SEQUENCE [LARGE SCALE GENOMIC DNA]</scope>
    <source>
        <strain evidence="2 3">NCFD 2020</strain>
    </source>
</reference>
<keyword evidence="1" id="KW-1133">Transmembrane helix</keyword>
<proteinExistence type="predicted"/>
<protein>
    <submittedName>
        <fullName evidence="2">Uncharacterized protein</fullName>
    </submittedName>
</protein>